<dbReference type="InterPro" id="IPR000719">
    <property type="entry name" value="Prot_kinase_dom"/>
</dbReference>
<evidence type="ECO:0000259" key="2">
    <source>
        <dbReference type="PROSITE" id="PS50011"/>
    </source>
</evidence>
<dbReference type="GO" id="GO:0005524">
    <property type="term" value="F:ATP binding"/>
    <property type="evidence" value="ECO:0007669"/>
    <property type="project" value="InterPro"/>
</dbReference>
<dbReference type="SUPFAM" id="SSF56112">
    <property type="entry name" value="Protein kinase-like (PK-like)"/>
    <property type="match status" value="1"/>
</dbReference>
<feature type="region of interest" description="Disordered" evidence="1">
    <location>
        <begin position="1"/>
        <end position="21"/>
    </location>
</feature>
<dbReference type="InterPro" id="IPR008271">
    <property type="entry name" value="Ser/Thr_kinase_AS"/>
</dbReference>
<dbReference type="Gene3D" id="1.10.510.10">
    <property type="entry name" value="Transferase(Phosphotransferase) domain 1"/>
    <property type="match status" value="1"/>
</dbReference>
<reference evidence="3 4" key="1">
    <citation type="submission" date="2013-12" db="EMBL/GenBank/DDBJ databases">
        <authorList>
            <person name="Cubeta M."/>
            <person name="Pakala S."/>
            <person name="Fedorova N."/>
            <person name="Thomas E."/>
            <person name="Dean R."/>
            <person name="Jabaji S."/>
            <person name="Neate S."/>
            <person name="Toda T."/>
            <person name="Tavantzis S."/>
            <person name="Vilgalys R."/>
            <person name="Bharathan N."/>
            <person name="Pakala S."/>
            <person name="Losada L.S."/>
            <person name="Zafar N."/>
            <person name="Nierman W."/>
        </authorList>
    </citation>
    <scope>NUCLEOTIDE SEQUENCE [LARGE SCALE GENOMIC DNA]</scope>
    <source>
        <strain evidence="3 4">123E</strain>
    </source>
</reference>
<evidence type="ECO:0000313" key="3">
    <source>
        <dbReference type="EMBL" id="KEP49868.1"/>
    </source>
</evidence>
<dbReference type="PANTHER" id="PTHR23257">
    <property type="entry name" value="SERINE-THREONINE PROTEIN KINASE"/>
    <property type="match status" value="1"/>
</dbReference>
<keyword evidence="3" id="KW-0808">Transferase</keyword>
<dbReference type="InterPro" id="IPR011009">
    <property type="entry name" value="Kinase-like_dom_sf"/>
</dbReference>
<dbReference type="STRING" id="1423351.A0A074RYZ8"/>
<proteinExistence type="predicted"/>
<sequence>MSTSPTHNPAASATTGTIPSAFTQRVVPAISKNVSTGALVGESPPIAGPQLGLGDRPALHLSQSAESRTSKIWFPLGPFRSPSRGTVDLQSYPPHPVKESSISLPIEVEKKRRWSQIRSFLGLKGKERAGKHLGMLKEHDSNVNNTNVSTGHPRIFPEIPEVESHGIDEESQSTVAQPAPATSLQPHASLNPSPPPQEPIGPGASVVTSALQDDSSAPGASGQAANSDIPQLVVNGSHPPMSRWMPAQEVVSRLIASGCEDLSERIDASTFGDHPFAIGGLSDIYYGYLTDRRVVAVKALRIAAQQSMGDSPGHLLRAARELHTWSKCKHPNVLPLYGLATFRDRIGMVSPWMSKGTLPQYLTANPNADRRDMCVQICEGLSHMHATGIIHGDLKGANVLVDDNDNAVLADFGSSTLKDQSLKFTQAASGKALTIRWSAPELVMVNDGQHTKASDVFALGMTIYEVLTGKVPYHEIKDVTPVILQIIKRDTPTRPVSNPVGHASGDVLWQLFTLCWKYEPEGRPSAAEVVEMMKAISMDGVIYHIPPVSEL</sequence>
<feature type="domain" description="Protein kinase" evidence="2">
    <location>
        <begin position="270"/>
        <end position="536"/>
    </location>
</feature>
<dbReference type="Proteomes" id="UP000027456">
    <property type="component" value="Unassembled WGS sequence"/>
</dbReference>
<name>A0A074RYZ8_9AGAM</name>
<dbReference type="EMBL" id="AZST01000313">
    <property type="protein sequence ID" value="KEP49868.1"/>
    <property type="molecule type" value="Genomic_DNA"/>
</dbReference>
<dbReference type="SMART" id="SM00220">
    <property type="entry name" value="S_TKc"/>
    <property type="match status" value="1"/>
</dbReference>
<dbReference type="PANTHER" id="PTHR23257:SF706">
    <property type="entry name" value="PROTO-ONCOGENE SERINE_THREONINE-PROTEIN KINASE MOS"/>
    <property type="match status" value="1"/>
</dbReference>
<protein>
    <submittedName>
        <fullName evidence="3">Tyrosine kinase catalytic domain protein</fullName>
    </submittedName>
</protein>
<evidence type="ECO:0000313" key="4">
    <source>
        <dbReference type="Proteomes" id="UP000027456"/>
    </source>
</evidence>
<gene>
    <name evidence="3" type="ORF">V565_091470</name>
</gene>
<keyword evidence="4" id="KW-1185">Reference proteome</keyword>
<dbReference type="GO" id="GO:0005737">
    <property type="term" value="C:cytoplasm"/>
    <property type="evidence" value="ECO:0007669"/>
    <property type="project" value="TreeGrafter"/>
</dbReference>
<comment type="caution">
    <text evidence="3">The sequence shown here is derived from an EMBL/GenBank/DDBJ whole genome shotgun (WGS) entry which is preliminary data.</text>
</comment>
<accession>A0A074RYZ8</accession>
<dbReference type="AlphaFoldDB" id="A0A074RYZ8"/>
<keyword evidence="3" id="KW-0418">Kinase</keyword>
<dbReference type="GO" id="GO:0007165">
    <property type="term" value="P:signal transduction"/>
    <property type="evidence" value="ECO:0007669"/>
    <property type="project" value="TreeGrafter"/>
</dbReference>
<dbReference type="GO" id="GO:0004672">
    <property type="term" value="F:protein kinase activity"/>
    <property type="evidence" value="ECO:0007669"/>
    <property type="project" value="InterPro"/>
</dbReference>
<feature type="compositionally biased region" description="Polar residues" evidence="1">
    <location>
        <begin position="206"/>
        <end position="215"/>
    </location>
</feature>
<dbReference type="HOGENOM" id="CLU_409470_0_0_1"/>
<evidence type="ECO:0000256" key="1">
    <source>
        <dbReference type="SAM" id="MobiDB-lite"/>
    </source>
</evidence>
<dbReference type="InterPro" id="IPR001245">
    <property type="entry name" value="Ser-Thr/Tyr_kinase_cat_dom"/>
</dbReference>
<dbReference type="Pfam" id="PF07714">
    <property type="entry name" value="PK_Tyr_Ser-Thr"/>
    <property type="match status" value="1"/>
</dbReference>
<feature type="compositionally biased region" description="Polar residues" evidence="1">
    <location>
        <begin position="172"/>
        <end position="191"/>
    </location>
</feature>
<organism evidence="3 4">
    <name type="scientific">Rhizoctonia solani 123E</name>
    <dbReference type="NCBI Taxonomy" id="1423351"/>
    <lineage>
        <taxon>Eukaryota</taxon>
        <taxon>Fungi</taxon>
        <taxon>Dikarya</taxon>
        <taxon>Basidiomycota</taxon>
        <taxon>Agaricomycotina</taxon>
        <taxon>Agaricomycetes</taxon>
        <taxon>Cantharellales</taxon>
        <taxon>Ceratobasidiaceae</taxon>
        <taxon>Rhizoctonia</taxon>
    </lineage>
</organism>
<dbReference type="PROSITE" id="PS00108">
    <property type="entry name" value="PROTEIN_KINASE_ST"/>
    <property type="match status" value="1"/>
</dbReference>
<dbReference type="OrthoDB" id="346907at2759"/>
<dbReference type="PROSITE" id="PS50011">
    <property type="entry name" value="PROTEIN_KINASE_DOM"/>
    <property type="match status" value="1"/>
</dbReference>
<feature type="region of interest" description="Disordered" evidence="1">
    <location>
        <begin position="165"/>
        <end position="237"/>
    </location>
</feature>
<dbReference type="InterPro" id="IPR050167">
    <property type="entry name" value="Ser_Thr_protein_kinase"/>
</dbReference>